<evidence type="ECO:0000256" key="5">
    <source>
        <dbReference type="ARBA" id="ARBA00023125"/>
    </source>
</evidence>
<dbReference type="Gene3D" id="3.30.450.20">
    <property type="entry name" value="PAS domain"/>
    <property type="match status" value="1"/>
</dbReference>
<sequence length="552" mass="62569">MFYNQLKVLGVIEWDQVRDVLAINETAKTYEKFFDDIKKQVSNGYKYFCMLSSNLEINVINNAEDFSKLTIFILPLTESVSLNQEIDKLDNLKKELDEVINSSFDGIVISDAKGKIMYQNPAYERITELSTEFCIGKNLQSLVDKGIIDVSASLKAIKGNRSITISQKIKTGKNVLVSAVPIRSKQGEIIKIVNNVRDLTQLNNLETEIQQLEIKNQRIHEELQQLKGISDPKYSIIAHSTQMKDVIDRALRVAQIDSGVLIQGPSGVGKEKIVDLIHRNSIRKDGPLIKINCGAIPESLLESELFGYESGSFTGATKKGKAGLFEAANNGTIFLDEIGEMPLQLQVKLLRILQEREVMRIGGTTPIQVDVRVIAATNRNLSDMIEETKFREDLYYRLNIIPIKIPPLEQRVADIIPLIYHFTNNLNIKYGLNRSFSSEVLETFANYKWPGNVRELQNIVERVVLMSQHSEITMDDLQRELNLNSDSIQVSNGNTLITHHLPLKDQVESFEENIIREAIKIYPSIRKAAIALKIDQSTLVRKLQKYKIENHS</sequence>
<dbReference type="PROSITE" id="PS50113">
    <property type="entry name" value="PAC"/>
    <property type="match status" value="1"/>
</dbReference>
<dbReference type="PROSITE" id="PS50112">
    <property type="entry name" value="PAS"/>
    <property type="match status" value="1"/>
</dbReference>
<feature type="domain" description="Sigma-54 factor interaction" evidence="9">
    <location>
        <begin position="236"/>
        <end position="465"/>
    </location>
</feature>
<dbReference type="PROSITE" id="PS00688">
    <property type="entry name" value="SIGMA54_INTERACT_3"/>
    <property type="match status" value="1"/>
</dbReference>
<dbReference type="InterPro" id="IPR030828">
    <property type="entry name" value="HTH_TyrR"/>
</dbReference>
<protein>
    <recommendedName>
        <fullName evidence="7">HTH-type transcriptional regulatory protein TyrR</fullName>
    </recommendedName>
</protein>
<dbReference type="NCBIfam" id="TIGR00229">
    <property type="entry name" value="sensory_box"/>
    <property type="match status" value="1"/>
</dbReference>
<feature type="coiled-coil region" evidence="8">
    <location>
        <begin position="195"/>
        <end position="229"/>
    </location>
</feature>
<gene>
    <name evidence="12" type="ORF">FJQ98_26150</name>
</gene>
<dbReference type="InterPro" id="IPR009057">
    <property type="entry name" value="Homeodomain-like_sf"/>
</dbReference>
<evidence type="ECO:0000313" key="13">
    <source>
        <dbReference type="Proteomes" id="UP000596049"/>
    </source>
</evidence>
<dbReference type="Pfam" id="PF18024">
    <property type="entry name" value="HTH_50"/>
    <property type="match status" value="1"/>
</dbReference>
<dbReference type="SMART" id="SM00382">
    <property type="entry name" value="AAA"/>
    <property type="match status" value="1"/>
</dbReference>
<dbReference type="InterPro" id="IPR035965">
    <property type="entry name" value="PAS-like_dom_sf"/>
</dbReference>
<evidence type="ECO:0000259" key="11">
    <source>
        <dbReference type="PROSITE" id="PS50113"/>
    </source>
</evidence>
<evidence type="ECO:0000256" key="3">
    <source>
        <dbReference type="ARBA" id="ARBA00022840"/>
    </source>
</evidence>
<dbReference type="Pfam" id="PF00989">
    <property type="entry name" value="PAS"/>
    <property type="match status" value="1"/>
</dbReference>
<dbReference type="PROSITE" id="PS00676">
    <property type="entry name" value="SIGMA54_INTERACT_2"/>
    <property type="match status" value="1"/>
</dbReference>
<evidence type="ECO:0000256" key="6">
    <source>
        <dbReference type="ARBA" id="ARBA00023163"/>
    </source>
</evidence>
<dbReference type="PANTHER" id="PTHR32071">
    <property type="entry name" value="TRANSCRIPTIONAL REGULATORY PROTEIN"/>
    <property type="match status" value="1"/>
</dbReference>
<dbReference type="PROSITE" id="PS50045">
    <property type="entry name" value="SIGMA54_INTERACT_4"/>
    <property type="match status" value="1"/>
</dbReference>
<dbReference type="EMBL" id="CP067341">
    <property type="protein sequence ID" value="QQP12507.1"/>
    <property type="molecule type" value="Genomic_DNA"/>
</dbReference>
<dbReference type="SUPFAM" id="SSF46689">
    <property type="entry name" value="Homeodomain-like"/>
    <property type="match status" value="1"/>
</dbReference>
<dbReference type="RefSeq" id="WP_053595958.1">
    <property type="nucleotide sequence ID" value="NZ_CP067341.1"/>
</dbReference>
<dbReference type="InterPro" id="IPR013767">
    <property type="entry name" value="PAS_fold"/>
</dbReference>
<organism evidence="12 13">
    <name type="scientific">Lysinibacillus agricola</name>
    <dbReference type="NCBI Taxonomy" id="2590012"/>
    <lineage>
        <taxon>Bacteria</taxon>
        <taxon>Bacillati</taxon>
        <taxon>Bacillota</taxon>
        <taxon>Bacilli</taxon>
        <taxon>Bacillales</taxon>
        <taxon>Bacillaceae</taxon>
        <taxon>Lysinibacillus</taxon>
    </lineage>
</organism>
<feature type="domain" description="PAC" evidence="11">
    <location>
        <begin position="159"/>
        <end position="211"/>
    </location>
</feature>
<dbReference type="CDD" id="cd00009">
    <property type="entry name" value="AAA"/>
    <property type="match status" value="1"/>
</dbReference>
<evidence type="ECO:0000256" key="8">
    <source>
        <dbReference type="SAM" id="Coils"/>
    </source>
</evidence>
<keyword evidence="4" id="KW-0805">Transcription regulation</keyword>
<dbReference type="Pfam" id="PF00158">
    <property type="entry name" value="Sigma54_activat"/>
    <property type="match status" value="1"/>
</dbReference>
<name>A0ABX7ARD0_9BACI</name>
<keyword evidence="8" id="KW-0175">Coiled coil</keyword>
<evidence type="ECO:0000256" key="4">
    <source>
        <dbReference type="ARBA" id="ARBA00023015"/>
    </source>
</evidence>
<dbReference type="SUPFAM" id="SSF52540">
    <property type="entry name" value="P-loop containing nucleoside triphosphate hydrolases"/>
    <property type="match status" value="1"/>
</dbReference>
<keyword evidence="13" id="KW-1185">Reference proteome</keyword>
<evidence type="ECO:0000313" key="12">
    <source>
        <dbReference type="EMBL" id="QQP12507.1"/>
    </source>
</evidence>
<evidence type="ECO:0000256" key="7">
    <source>
        <dbReference type="ARBA" id="ARBA00029500"/>
    </source>
</evidence>
<reference evidence="12 13" key="1">
    <citation type="submission" date="2020-01" db="EMBL/GenBank/DDBJ databases">
        <authorList>
            <person name="Liu G."/>
            <person name="Liu B."/>
        </authorList>
    </citation>
    <scope>NUCLEOTIDE SEQUENCE [LARGE SCALE GENOMIC DNA]</scope>
    <source>
        <strain evidence="12 13">FJAT-51161</strain>
    </source>
</reference>
<keyword evidence="2" id="KW-0058">Aromatic hydrocarbons catabolism</keyword>
<dbReference type="Gene3D" id="1.10.8.60">
    <property type="match status" value="1"/>
</dbReference>
<dbReference type="Gene3D" id="1.10.10.60">
    <property type="entry name" value="Homeodomain-like"/>
    <property type="match status" value="1"/>
</dbReference>
<keyword evidence="5" id="KW-0238">DNA-binding</keyword>
<dbReference type="InterPro" id="IPR058031">
    <property type="entry name" value="AAA_lid_NorR"/>
</dbReference>
<dbReference type="InterPro" id="IPR000014">
    <property type="entry name" value="PAS"/>
</dbReference>
<dbReference type="PANTHER" id="PTHR32071:SF57">
    <property type="entry name" value="C4-DICARBOXYLATE TRANSPORT TRANSCRIPTIONAL REGULATORY PROTEIN DCTD"/>
    <property type="match status" value="1"/>
</dbReference>
<evidence type="ECO:0000259" key="9">
    <source>
        <dbReference type="PROSITE" id="PS50045"/>
    </source>
</evidence>
<proteinExistence type="predicted"/>
<dbReference type="Pfam" id="PF25601">
    <property type="entry name" value="AAA_lid_14"/>
    <property type="match status" value="1"/>
</dbReference>
<feature type="domain" description="PAS" evidence="10">
    <location>
        <begin position="92"/>
        <end position="139"/>
    </location>
</feature>
<keyword evidence="3" id="KW-0067">ATP-binding</keyword>
<dbReference type="InterPro" id="IPR025944">
    <property type="entry name" value="Sigma_54_int_dom_CS"/>
</dbReference>
<dbReference type="SMART" id="SM00091">
    <property type="entry name" value="PAS"/>
    <property type="match status" value="1"/>
</dbReference>
<evidence type="ECO:0000256" key="2">
    <source>
        <dbReference type="ARBA" id="ARBA00022797"/>
    </source>
</evidence>
<evidence type="ECO:0000256" key="1">
    <source>
        <dbReference type="ARBA" id="ARBA00022741"/>
    </source>
</evidence>
<dbReference type="SUPFAM" id="SSF55785">
    <property type="entry name" value="PYP-like sensor domain (PAS domain)"/>
    <property type="match status" value="1"/>
</dbReference>
<keyword evidence="1" id="KW-0547">Nucleotide-binding</keyword>
<dbReference type="Gene3D" id="3.40.50.300">
    <property type="entry name" value="P-loop containing nucleotide triphosphate hydrolases"/>
    <property type="match status" value="1"/>
</dbReference>
<accession>A0ABX7ARD0</accession>
<keyword evidence="6" id="KW-0804">Transcription</keyword>
<dbReference type="InterPro" id="IPR025943">
    <property type="entry name" value="Sigma_54_int_dom_ATP-bd_2"/>
</dbReference>
<dbReference type="Proteomes" id="UP000596049">
    <property type="component" value="Chromosome"/>
</dbReference>
<dbReference type="InterPro" id="IPR027417">
    <property type="entry name" value="P-loop_NTPase"/>
</dbReference>
<evidence type="ECO:0000259" key="10">
    <source>
        <dbReference type="PROSITE" id="PS50112"/>
    </source>
</evidence>
<dbReference type="InterPro" id="IPR000700">
    <property type="entry name" value="PAS-assoc_C"/>
</dbReference>
<dbReference type="InterPro" id="IPR003593">
    <property type="entry name" value="AAA+_ATPase"/>
</dbReference>
<dbReference type="CDD" id="cd00130">
    <property type="entry name" value="PAS"/>
    <property type="match status" value="1"/>
</dbReference>
<dbReference type="InterPro" id="IPR002078">
    <property type="entry name" value="Sigma_54_int"/>
</dbReference>